<evidence type="ECO:0008006" key="7">
    <source>
        <dbReference type="Google" id="ProtNLM"/>
    </source>
</evidence>
<name>K7L5M1_SOYBN</name>
<dbReference type="GO" id="GO:0016854">
    <property type="term" value="F:racemase and epimerase activity"/>
    <property type="evidence" value="ECO:0000318"/>
    <property type="project" value="GO_Central"/>
</dbReference>
<reference evidence="5" key="2">
    <citation type="submission" date="2018-02" db="UniProtKB">
        <authorList>
            <consortium name="EnsemblPlants"/>
        </authorList>
    </citation>
    <scope>IDENTIFICATION</scope>
    <source>
        <strain evidence="5">Williams 82</strain>
    </source>
</reference>
<dbReference type="GO" id="GO:0009507">
    <property type="term" value="C:chloroplast"/>
    <property type="evidence" value="ECO:0000318"/>
    <property type="project" value="GO_Central"/>
</dbReference>
<evidence type="ECO:0000256" key="2">
    <source>
        <dbReference type="ARBA" id="ARBA00023027"/>
    </source>
</evidence>
<dbReference type="AlphaFoldDB" id="K7L5M1"/>
<accession>K7L5M1</accession>
<dbReference type="Proteomes" id="UP000008827">
    <property type="component" value="Chromosome 8"/>
</dbReference>
<proteinExistence type="inferred from homology"/>
<keyword evidence="6" id="KW-1185">Reference proteome</keyword>
<dbReference type="GeneID" id="100776260"/>
<organism evidence="4">
    <name type="scientific">Glycine max</name>
    <name type="common">Soybean</name>
    <name type="synonym">Glycine hispida</name>
    <dbReference type="NCBI Taxonomy" id="3847"/>
    <lineage>
        <taxon>Eukaryota</taxon>
        <taxon>Viridiplantae</taxon>
        <taxon>Streptophyta</taxon>
        <taxon>Embryophyta</taxon>
        <taxon>Tracheophyta</taxon>
        <taxon>Spermatophyta</taxon>
        <taxon>Magnoliopsida</taxon>
        <taxon>eudicotyledons</taxon>
        <taxon>Gunneridae</taxon>
        <taxon>Pentapetalae</taxon>
        <taxon>rosids</taxon>
        <taxon>fabids</taxon>
        <taxon>Fabales</taxon>
        <taxon>Fabaceae</taxon>
        <taxon>Papilionoideae</taxon>
        <taxon>50 kb inversion clade</taxon>
        <taxon>NPAAA clade</taxon>
        <taxon>indigoferoid/millettioid clade</taxon>
        <taxon>Phaseoleae</taxon>
        <taxon>Glycine</taxon>
        <taxon>Glycine subgen. Soja</taxon>
    </lineage>
</organism>
<dbReference type="SUPFAM" id="SSF51735">
    <property type="entry name" value="NAD(P)-binding Rossmann-fold domains"/>
    <property type="match status" value="1"/>
</dbReference>
<dbReference type="RefSeq" id="XP_003531112.1">
    <property type="nucleotide sequence ID" value="XM_003531064.4"/>
</dbReference>
<dbReference type="ExpressionAtlas" id="K7L5M1">
    <property type="expression patterns" value="baseline and differential"/>
</dbReference>
<dbReference type="Gramene" id="KRH42415">
    <property type="protein sequence ID" value="KRH42415"/>
    <property type="gene ID" value="GLYMA_08G088600"/>
</dbReference>
<dbReference type="PANTHER" id="PTHR43574">
    <property type="entry name" value="EPIMERASE-RELATED"/>
    <property type="match status" value="1"/>
</dbReference>
<dbReference type="EnsemblPlants" id="KRH42415">
    <property type="protein sequence ID" value="KRH42415"/>
    <property type="gene ID" value="GLYMA_08G088600"/>
</dbReference>
<dbReference type="Gene3D" id="3.40.50.720">
    <property type="entry name" value="NAD(P)-binding Rossmann-like Domain"/>
    <property type="match status" value="1"/>
</dbReference>
<dbReference type="OrthoDB" id="674948at2759"/>
<reference evidence="4" key="3">
    <citation type="submission" date="2018-07" db="EMBL/GenBank/DDBJ databases">
        <title>WGS assembly of Glycine max.</title>
        <authorList>
            <person name="Schmutz J."/>
            <person name="Cannon S."/>
            <person name="Schlueter J."/>
            <person name="Ma J."/>
            <person name="Mitros T."/>
            <person name="Nelson W."/>
            <person name="Hyten D."/>
            <person name="Song Q."/>
            <person name="Thelen J."/>
            <person name="Cheng J."/>
            <person name="Xu D."/>
            <person name="Hellsten U."/>
            <person name="May G."/>
            <person name="Yu Y."/>
            <person name="Sakurai T."/>
            <person name="Umezawa T."/>
            <person name="Bhattacharyya M."/>
            <person name="Sandhu D."/>
            <person name="Valliyodan B."/>
            <person name="Lindquist E."/>
            <person name="Peto M."/>
            <person name="Grant D."/>
            <person name="Shu S."/>
            <person name="Goodstein D."/>
            <person name="Barry K."/>
            <person name="Futrell-Griggs M."/>
            <person name="Abernathy B."/>
            <person name="Du J."/>
            <person name="Tian Z."/>
            <person name="Zhu L."/>
            <person name="Gill N."/>
            <person name="Joshi T."/>
            <person name="Libault M."/>
            <person name="Sethuraman A."/>
            <person name="Zhang X."/>
            <person name="Shinozaki K."/>
            <person name="Nguyen H."/>
            <person name="Wing R."/>
            <person name="Cregan P."/>
            <person name="Specht J."/>
            <person name="Grimwood J."/>
            <person name="Rokhsar D."/>
            <person name="Stacey G."/>
            <person name="Shoemaker R."/>
            <person name="Jackson S."/>
        </authorList>
    </citation>
    <scope>NUCLEOTIDE SEQUENCE</scope>
    <source>
        <tissue evidence="4">Callus</tissue>
    </source>
</reference>
<sequence length="353" mass="38913">MMGTACFPTNNVVLKPQNLSGNFSTLCDNVRCLRFLTPKPPHLRSSHSNLGNRAQLTSFSMSKATQLKVSQDALSSTEQSLSSSPRVIGEHDLLIVGPGVLGRLVAQKWRQEIPGSQVYGQTVSTDHHNELIQMGINPSKKWTEATHTFPNVIYCAPPSRTPDYAGNVRLAALSWNGEGSFLFTSSSAPYDCNDNGPCDEDSPVVPIGRSPGVDVLLKAENVVLEFGGCVLRLAGLYKADRGAHNYYLEKRIVDSRPDHVLNLIHYEDAASLSVAILKKKFRGQIFLGCDNHPLSRQEMMDLVNKSGKFSKKFDEFTGTDGPLGKRLNNTKTCQVVGWKPKYPSFIHFLESSM</sequence>
<reference evidence="4 5" key="1">
    <citation type="journal article" date="2010" name="Nature">
        <title>Genome sequence of the palaeopolyploid soybean.</title>
        <authorList>
            <person name="Schmutz J."/>
            <person name="Cannon S.B."/>
            <person name="Schlueter J."/>
            <person name="Ma J."/>
            <person name="Mitros T."/>
            <person name="Nelson W."/>
            <person name="Hyten D.L."/>
            <person name="Song Q."/>
            <person name="Thelen J.J."/>
            <person name="Cheng J."/>
            <person name="Xu D."/>
            <person name="Hellsten U."/>
            <person name="May G.D."/>
            <person name="Yu Y."/>
            <person name="Sakurai T."/>
            <person name="Umezawa T."/>
            <person name="Bhattacharyya M.K."/>
            <person name="Sandhu D."/>
            <person name="Valliyodan B."/>
            <person name="Lindquist E."/>
            <person name="Peto M."/>
            <person name="Grant D."/>
            <person name="Shu S."/>
            <person name="Goodstein D."/>
            <person name="Barry K."/>
            <person name="Futrell-Griggs M."/>
            <person name="Abernathy B."/>
            <person name="Du J."/>
            <person name="Tian Z."/>
            <person name="Zhu L."/>
            <person name="Gill N."/>
            <person name="Joshi T."/>
            <person name="Libault M."/>
            <person name="Sethuraman A."/>
            <person name="Zhang X.-C."/>
            <person name="Shinozaki K."/>
            <person name="Nguyen H.T."/>
            <person name="Wing R.A."/>
            <person name="Cregan P."/>
            <person name="Specht J."/>
            <person name="Grimwood J."/>
            <person name="Rokhsar D."/>
            <person name="Stacey G."/>
            <person name="Shoemaker R.C."/>
            <person name="Jackson S.A."/>
        </authorList>
    </citation>
    <scope>NUCLEOTIDE SEQUENCE [LARGE SCALE GENOMIC DNA]</scope>
    <source>
        <strain evidence="5">cv. Williams 82</strain>
        <tissue evidence="4">Callus</tissue>
    </source>
</reference>
<dbReference type="PaxDb" id="3847-GLYMA08G09366.1"/>
<gene>
    <name evidence="5" type="primary">LOC100776260</name>
    <name evidence="4" type="ORF">GLYMA_08G088600</name>
</gene>
<dbReference type="OMA" id="MATPIQA"/>
<evidence type="ECO:0000313" key="5">
    <source>
        <dbReference type="EnsemblPlants" id="KRH42415"/>
    </source>
</evidence>
<dbReference type="SMR" id="K7L5M1"/>
<dbReference type="HOGENOM" id="CLU_066958_0_1_1"/>
<dbReference type="eggNOG" id="ENOG502QSRK">
    <property type="taxonomic scope" value="Eukaryota"/>
</dbReference>
<comment type="similarity">
    <text evidence="1">Belongs to the NAD(P)-dependent epimerase/dehydratase family.</text>
</comment>
<evidence type="ECO:0000313" key="4">
    <source>
        <dbReference type="EMBL" id="KRH42415.1"/>
    </source>
</evidence>
<keyword evidence="3" id="KW-0413">Isomerase</keyword>
<keyword evidence="2" id="KW-0520">NAD</keyword>
<dbReference type="EMBL" id="CM000841">
    <property type="protein sequence ID" value="KRH42415.1"/>
    <property type="molecule type" value="Genomic_DNA"/>
</dbReference>
<evidence type="ECO:0000313" key="6">
    <source>
        <dbReference type="Proteomes" id="UP000008827"/>
    </source>
</evidence>
<evidence type="ECO:0000256" key="1">
    <source>
        <dbReference type="ARBA" id="ARBA00007637"/>
    </source>
</evidence>
<dbReference type="InterPro" id="IPR036291">
    <property type="entry name" value="NAD(P)-bd_dom_sf"/>
</dbReference>
<evidence type="ECO:0000256" key="3">
    <source>
        <dbReference type="ARBA" id="ARBA00023235"/>
    </source>
</evidence>
<protein>
    <recommendedName>
        <fullName evidence="7">NAD-dependent epimerase/dehydratase domain-containing protein</fullName>
    </recommendedName>
</protein>
<dbReference type="KEGG" id="gmx:100776260"/>